<dbReference type="Proteomes" id="UP001175227">
    <property type="component" value="Unassembled WGS sequence"/>
</dbReference>
<dbReference type="AlphaFoldDB" id="A0AA39NKS0"/>
<keyword evidence="2" id="KW-1185">Reference proteome</keyword>
<gene>
    <name evidence="1" type="ORF">IW261DRAFT_1062018</name>
</gene>
<proteinExistence type="predicted"/>
<sequence length="167" mass="18218">MLEMKDVASKRPPGAAGAEGAEVEGLAALAWSLSTPMRWPMAYYRICVWLVHRDWRDGAGLRRPSSCAGSRPILRVRGAGLAASGASEHCVLSMLPCLCCVVLCAGYQVTTCDIHEDQGSARCLEYQQGYVACSGSRAGDTRSRRRAQPAHDCVRRISCFSKRLLDR</sequence>
<reference evidence="1" key="1">
    <citation type="submission" date="2023-06" db="EMBL/GenBank/DDBJ databases">
        <authorList>
            <consortium name="Lawrence Berkeley National Laboratory"/>
            <person name="Ahrendt S."/>
            <person name="Sahu N."/>
            <person name="Indic B."/>
            <person name="Wong-Bajracharya J."/>
            <person name="Merenyi Z."/>
            <person name="Ke H.-M."/>
            <person name="Monk M."/>
            <person name="Kocsube S."/>
            <person name="Drula E."/>
            <person name="Lipzen A."/>
            <person name="Balint B."/>
            <person name="Henrissat B."/>
            <person name="Andreopoulos B."/>
            <person name="Martin F.M."/>
            <person name="Harder C.B."/>
            <person name="Rigling D."/>
            <person name="Ford K.L."/>
            <person name="Foster G.D."/>
            <person name="Pangilinan J."/>
            <person name="Papanicolaou A."/>
            <person name="Barry K."/>
            <person name="LaButti K."/>
            <person name="Viragh M."/>
            <person name="Koriabine M."/>
            <person name="Yan M."/>
            <person name="Riley R."/>
            <person name="Champramary S."/>
            <person name="Plett K.L."/>
            <person name="Tsai I.J."/>
            <person name="Slot J."/>
            <person name="Sipos G."/>
            <person name="Plett J."/>
            <person name="Nagy L.G."/>
            <person name="Grigoriev I.V."/>
        </authorList>
    </citation>
    <scope>NUCLEOTIDE SEQUENCE</scope>
    <source>
        <strain evidence="1">ICMP 16352</strain>
    </source>
</reference>
<organism evidence="1 2">
    <name type="scientific">Armillaria novae-zelandiae</name>
    <dbReference type="NCBI Taxonomy" id="153914"/>
    <lineage>
        <taxon>Eukaryota</taxon>
        <taxon>Fungi</taxon>
        <taxon>Dikarya</taxon>
        <taxon>Basidiomycota</taxon>
        <taxon>Agaricomycotina</taxon>
        <taxon>Agaricomycetes</taxon>
        <taxon>Agaricomycetidae</taxon>
        <taxon>Agaricales</taxon>
        <taxon>Marasmiineae</taxon>
        <taxon>Physalacriaceae</taxon>
        <taxon>Armillaria</taxon>
    </lineage>
</organism>
<comment type="caution">
    <text evidence="1">The sequence shown here is derived from an EMBL/GenBank/DDBJ whole genome shotgun (WGS) entry which is preliminary data.</text>
</comment>
<dbReference type="EMBL" id="JAUEPR010000076">
    <property type="protein sequence ID" value="KAK0467469.1"/>
    <property type="molecule type" value="Genomic_DNA"/>
</dbReference>
<name>A0AA39NKS0_9AGAR</name>
<accession>A0AA39NKS0</accession>
<evidence type="ECO:0000313" key="1">
    <source>
        <dbReference type="EMBL" id="KAK0467469.1"/>
    </source>
</evidence>
<protein>
    <submittedName>
        <fullName evidence="1">Uncharacterized protein</fullName>
    </submittedName>
</protein>
<evidence type="ECO:0000313" key="2">
    <source>
        <dbReference type="Proteomes" id="UP001175227"/>
    </source>
</evidence>